<feature type="transmembrane region" description="Helical" evidence="1">
    <location>
        <begin position="127"/>
        <end position="145"/>
    </location>
</feature>
<dbReference type="Proteomes" id="UP000003860">
    <property type="component" value="Unassembled WGS sequence"/>
</dbReference>
<dbReference type="AlphaFoldDB" id="F1T8D5"/>
<dbReference type="PANTHER" id="PTHR40448">
    <property type="entry name" value="TWO-COMPONENT SENSOR HISTIDINE KINASE"/>
    <property type="match status" value="1"/>
</dbReference>
<dbReference type="CDD" id="cd16935">
    <property type="entry name" value="HATPase_AgrC-ComD-like"/>
    <property type="match status" value="1"/>
</dbReference>
<feature type="transmembrane region" description="Helical" evidence="1">
    <location>
        <begin position="165"/>
        <end position="185"/>
    </location>
</feature>
<comment type="caution">
    <text evidence="3">The sequence shown here is derived from an EMBL/GenBank/DDBJ whole genome shotgun (WGS) entry which is preliminary data.</text>
</comment>
<dbReference type="STRING" id="588581.Cpap_4175"/>
<sequence>MLGFLGNSLIDLISSIFEILIFVFMISIFLDFTERAKKNVILYFAIYGLLKVAKIIFPILFIVDFITSLFVLFFVFTAFKGNFAHKIFAFCTAVCLNYVLDIFIISFTNMGFNYNLFFSTLSGGVRGIWVTVIKIILIILVYILMRNFATNTTLKINILSSVQTLILIMLPAFSFASITILDWGVRNFVKVPVNTSAFLLIASLCTIIYNVIVMILIDKMILNKKYKHLNEMSEAQLRTQFNHYEQITSKNQETRKLKHDMKNHLRLIRTLIENNDIDEAKELLDEIEDTMRGLDLEISSGNSITDAILNEKNKMAHNLGIKFEFSGILPRENFINPFDISTIFSNALDNAIEAAVKSQDSQRFIKIATYIQGKCLFILIENSVEKDIKITGKEIETTKQNKEHHGFGLKNINDSVEKYGGSLSTICENKVFKLEILLNIKM</sequence>
<feature type="domain" description="Sensor histidine kinase NatK-like C-terminal" evidence="2">
    <location>
        <begin position="336"/>
        <end position="438"/>
    </location>
</feature>
<evidence type="ECO:0000313" key="3">
    <source>
        <dbReference type="EMBL" id="EGD49733.1"/>
    </source>
</evidence>
<keyword evidence="1" id="KW-0472">Membrane</keyword>
<evidence type="ECO:0000259" key="2">
    <source>
        <dbReference type="Pfam" id="PF14501"/>
    </source>
</evidence>
<dbReference type="InterPro" id="IPR036890">
    <property type="entry name" value="HATPase_C_sf"/>
</dbReference>
<dbReference type="EMBL" id="ACXX02000001">
    <property type="protein sequence ID" value="EGD49733.1"/>
    <property type="molecule type" value="Genomic_DNA"/>
</dbReference>
<evidence type="ECO:0000256" key="1">
    <source>
        <dbReference type="SAM" id="Phobius"/>
    </source>
</evidence>
<evidence type="ECO:0000313" key="4">
    <source>
        <dbReference type="Proteomes" id="UP000003860"/>
    </source>
</evidence>
<feature type="transmembrane region" description="Helical" evidence="1">
    <location>
        <begin position="197"/>
        <end position="217"/>
    </location>
</feature>
<accession>F1T8D5</accession>
<keyword evidence="1" id="KW-0812">Transmembrane</keyword>
<dbReference type="Pfam" id="PF14501">
    <property type="entry name" value="HATPase_c_5"/>
    <property type="match status" value="1"/>
</dbReference>
<reference evidence="3" key="2">
    <citation type="submission" date="2011-01" db="EMBL/GenBank/DDBJ databases">
        <title>The Non-contiguous Finished genome of Clostridium papyrosolvens.</title>
        <authorList>
            <person name="Lucas S."/>
            <person name="Copeland A."/>
            <person name="Lapidus A."/>
            <person name="Cheng J.-F."/>
            <person name="Goodwin L."/>
            <person name="Pitluck S."/>
            <person name="Misra M."/>
            <person name="Chertkov O."/>
            <person name="Detter J.C."/>
            <person name="Han C."/>
            <person name="Tapia R."/>
            <person name="Land M."/>
            <person name="Hauser L."/>
            <person name="Kyrpides N."/>
            <person name="Ivanova N."/>
            <person name="Pagani I."/>
            <person name="Mouttaki H."/>
            <person name="He Z."/>
            <person name="Zhou J."/>
            <person name="Hemme C.L."/>
            <person name="Woyke T."/>
        </authorList>
    </citation>
    <scope>NUCLEOTIDE SEQUENCE [LARGE SCALE GENOMIC DNA]</scope>
    <source>
        <strain evidence="3">DSM 2782</strain>
    </source>
</reference>
<dbReference type="GO" id="GO:0042802">
    <property type="term" value="F:identical protein binding"/>
    <property type="evidence" value="ECO:0007669"/>
    <property type="project" value="TreeGrafter"/>
</dbReference>
<reference evidence="3" key="1">
    <citation type="submission" date="2009-07" db="EMBL/GenBank/DDBJ databases">
        <authorList>
            <consortium name="US DOE Joint Genome Institute (JGI-PGF)"/>
            <person name="Lucas S."/>
            <person name="Copeland A."/>
            <person name="Lapidus A."/>
            <person name="Glavina del Rio T."/>
            <person name="Tice H."/>
            <person name="Bruce D."/>
            <person name="Goodwin L."/>
            <person name="Pitluck S."/>
            <person name="Larimer F."/>
            <person name="Land M.L."/>
            <person name="Mouttaki H."/>
            <person name="He Z."/>
            <person name="Zhou J."/>
            <person name="Hemme C.L."/>
        </authorList>
    </citation>
    <scope>NUCLEOTIDE SEQUENCE</scope>
    <source>
        <strain evidence="3">DSM 2782</strain>
    </source>
</reference>
<dbReference type="OrthoDB" id="1634477at2"/>
<gene>
    <name evidence="3" type="ORF">Cpap_4175</name>
</gene>
<protein>
    <submittedName>
        <fullName evidence="3">Signal transduction histidine kinase regulating citrate/malate metabolism</fullName>
    </submittedName>
</protein>
<dbReference type="GO" id="GO:0016301">
    <property type="term" value="F:kinase activity"/>
    <property type="evidence" value="ECO:0007669"/>
    <property type="project" value="UniProtKB-KW"/>
</dbReference>
<dbReference type="PANTHER" id="PTHR40448:SF1">
    <property type="entry name" value="TWO-COMPONENT SENSOR HISTIDINE KINASE"/>
    <property type="match status" value="1"/>
</dbReference>
<feature type="transmembrane region" description="Helical" evidence="1">
    <location>
        <begin position="87"/>
        <end position="107"/>
    </location>
</feature>
<dbReference type="eggNOG" id="COG3290">
    <property type="taxonomic scope" value="Bacteria"/>
</dbReference>
<proteinExistence type="predicted"/>
<dbReference type="Gene3D" id="3.30.565.10">
    <property type="entry name" value="Histidine kinase-like ATPase, C-terminal domain"/>
    <property type="match status" value="1"/>
</dbReference>
<keyword evidence="1" id="KW-1133">Transmembrane helix</keyword>
<dbReference type="InterPro" id="IPR032834">
    <property type="entry name" value="NatK-like_C"/>
</dbReference>
<feature type="transmembrane region" description="Helical" evidence="1">
    <location>
        <begin position="12"/>
        <end position="32"/>
    </location>
</feature>
<keyword evidence="3" id="KW-0418">Kinase</keyword>
<dbReference type="SUPFAM" id="SSF55874">
    <property type="entry name" value="ATPase domain of HSP90 chaperone/DNA topoisomerase II/histidine kinase"/>
    <property type="match status" value="1"/>
</dbReference>
<dbReference type="RefSeq" id="WP_004616645.1">
    <property type="nucleotide sequence ID" value="NZ_CP119677.1"/>
</dbReference>
<keyword evidence="4" id="KW-1185">Reference proteome</keyword>
<name>F1T8D5_9FIRM</name>
<keyword evidence="3" id="KW-0808">Transferase</keyword>
<feature type="transmembrane region" description="Helical" evidence="1">
    <location>
        <begin position="52"/>
        <end position="75"/>
    </location>
</feature>
<organism evidence="3 4">
    <name type="scientific">Ruminiclostridium papyrosolvens DSM 2782</name>
    <dbReference type="NCBI Taxonomy" id="588581"/>
    <lineage>
        <taxon>Bacteria</taxon>
        <taxon>Bacillati</taxon>
        <taxon>Bacillota</taxon>
        <taxon>Clostridia</taxon>
        <taxon>Eubacteriales</taxon>
        <taxon>Oscillospiraceae</taxon>
        <taxon>Ruminiclostridium</taxon>
    </lineage>
</organism>